<gene>
    <name evidence="1" type="ORF">BDK92_3724</name>
</gene>
<organism evidence="1 2">
    <name type="scientific">Micromonospora pisi</name>
    <dbReference type="NCBI Taxonomy" id="589240"/>
    <lineage>
        <taxon>Bacteria</taxon>
        <taxon>Bacillati</taxon>
        <taxon>Actinomycetota</taxon>
        <taxon>Actinomycetes</taxon>
        <taxon>Micromonosporales</taxon>
        <taxon>Micromonosporaceae</taxon>
        <taxon>Micromonospora</taxon>
    </lineage>
</organism>
<accession>A0A495JJZ2</accession>
<name>A0A495JJZ2_9ACTN</name>
<dbReference type="EMBL" id="RBKT01000001">
    <property type="protein sequence ID" value="RKR89380.1"/>
    <property type="molecule type" value="Genomic_DNA"/>
</dbReference>
<dbReference type="Proteomes" id="UP000277671">
    <property type="component" value="Unassembled WGS sequence"/>
</dbReference>
<evidence type="ECO:0000313" key="1">
    <source>
        <dbReference type="EMBL" id="RKR89380.1"/>
    </source>
</evidence>
<comment type="caution">
    <text evidence="1">The sequence shown here is derived from an EMBL/GenBank/DDBJ whole genome shotgun (WGS) entry which is preliminary data.</text>
</comment>
<sequence>MVGVTSDAEQRVRNALRVVKLHETRRCEQCTEDGCPALAAARGLTKPGEW</sequence>
<keyword evidence="2" id="KW-1185">Reference proteome</keyword>
<dbReference type="AlphaFoldDB" id="A0A495JJZ2"/>
<evidence type="ECO:0000313" key="2">
    <source>
        <dbReference type="Proteomes" id="UP000277671"/>
    </source>
</evidence>
<protein>
    <submittedName>
        <fullName evidence="1">Uncharacterized protein</fullName>
    </submittedName>
</protein>
<reference evidence="1 2" key="1">
    <citation type="submission" date="2018-10" db="EMBL/GenBank/DDBJ databases">
        <title>Sequencing the genomes of 1000 actinobacteria strains.</title>
        <authorList>
            <person name="Klenk H.-P."/>
        </authorList>
    </citation>
    <scope>NUCLEOTIDE SEQUENCE [LARGE SCALE GENOMIC DNA]</scope>
    <source>
        <strain evidence="1 2">DSM 45175</strain>
    </source>
</reference>
<proteinExistence type="predicted"/>